<name>A0A0D1W6I4_ANEMI</name>
<dbReference type="Pfam" id="PF00034">
    <property type="entry name" value="Cytochrom_C"/>
    <property type="match status" value="1"/>
</dbReference>
<keyword evidence="2 4" id="KW-0479">Metal-binding</keyword>
<keyword evidence="3 4" id="KW-0408">Iron</keyword>
<dbReference type="GO" id="GO:0046872">
    <property type="term" value="F:metal ion binding"/>
    <property type="evidence" value="ECO:0007669"/>
    <property type="project" value="UniProtKB-KW"/>
</dbReference>
<dbReference type="InterPro" id="IPR036909">
    <property type="entry name" value="Cyt_c-like_dom_sf"/>
</dbReference>
<evidence type="ECO:0000256" key="3">
    <source>
        <dbReference type="ARBA" id="ARBA00023004"/>
    </source>
</evidence>
<dbReference type="EMBL" id="LGUG01000004">
    <property type="protein sequence ID" value="KON97712.1"/>
    <property type="molecule type" value="Genomic_DNA"/>
</dbReference>
<evidence type="ECO:0000259" key="5">
    <source>
        <dbReference type="PROSITE" id="PS51007"/>
    </source>
</evidence>
<keyword evidence="8" id="KW-1185">Reference proteome</keyword>
<protein>
    <submittedName>
        <fullName evidence="6 7">Cytochrome C</fullName>
    </submittedName>
</protein>
<evidence type="ECO:0000256" key="1">
    <source>
        <dbReference type="ARBA" id="ARBA00022617"/>
    </source>
</evidence>
<dbReference type="STRING" id="47500.AF333_22010"/>
<dbReference type="GO" id="GO:0009055">
    <property type="term" value="F:electron transfer activity"/>
    <property type="evidence" value="ECO:0007669"/>
    <property type="project" value="InterPro"/>
</dbReference>
<dbReference type="EMBL" id="FNED01000016">
    <property type="protein sequence ID" value="SDJ33978.1"/>
    <property type="molecule type" value="Genomic_DNA"/>
</dbReference>
<evidence type="ECO:0000313" key="6">
    <source>
        <dbReference type="EMBL" id="KON97712.1"/>
    </source>
</evidence>
<dbReference type="GO" id="GO:0020037">
    <property type="term" value="F:heme binding"/>
    <property type="evidence" value="ECO:0007669"/>
    <property type="project" value="InterPro"/>
</dbReference>
<accession>A0A0D1W6I4</accession>
<dbReference type="Proteomes" id="UP000182836">
    <property type="component" value="Unassembled WGS sequence"/>
</dbReference>
<keyword evidence="1 4" id="KW-0349">Heme</keyword>
<dbReference type="Proteomes" id="UP000037269">
    <property type="component" value="Unassembled WGS sequence"/>
</dbReference>
<evidence type="ECO:0000313" key="8">
    <source>
        <dbReference type="Proteomes" id="UP000037269"/>
    </source>
</evidence>
<dbReference type="InterPro" id="IPR009056">
    <property type="entry name" value="Cyt_c-like_dom"/>
</dbReference>
<proteinExistence type="predicted"/>
<reference evidence="6 8" key="1">
    <citation type="submission" date="2015-07" db="EMBL/GenBank/DDBJ databases">
        <title>Fjat-14205 dsm 2895.</title>
        <authorList>
            <person name="Liu B."/>
            <person name="Wang J."/>
            <person name="Zhu Y."/>
            <person name="Liu G."/>
            <person name="Chen Q."/>
            <person name="Chen Z."/>
            <person name="Lan J."/>
            <person name="Che J."/>
            <person name="Ge C."/>
            <person name="Shi H."/>
            <person name="Pan Z."/>
            <person name="Liu X."/>
        </authorList>
    </citation>
    <scope>NUCLEOTIDE SEQUENCE [LARGE SCALE GENOMIC DNA]</scope>
    <source>
        <strain evidence="6 8">DSM 2895</strain>
    </source>
</reference>
<organism evidence="6 8">
    <name type="scientific">Aneurinibacillus migulanus</name>
    <name type="common">Bacillus migulanus</name>
    <dbReference type="NCBI Taxonomy" id="47500"/>
    <lineage>
        <taxon>Bacteria</taxon>
        <taxon>Bacillati</taxon>
        <taxon>Bacillota</taxon>
        <taxon>Bacilli</taxon>
        <taxon>Bacillales</taxon>
        <taxon>Paenibacillaceae</taxon>
        <taxon>Aneurinibacillus group</taxon>
        <taxon>Aneurinibacillus</taxon>
    </lineage>
</organism>
<evidence type="ECO:0000256" key="4">
    <source>
        <dbReference type="PROSITE-ProRule" id="PRU00433"/>
    </source>
</evidence>
<reference evidence="7 9" key="2">
    <citation type="submission" date="2016-10" db="EMBL/GenBank/DDBJ databases">
        <authorList>
            <person name="de Groot N.N."/>
        </authorList>
    </citation>
    <scope>NUCLEOTIDE SEQUENCE [LARGE SCALE GENOMIC DNA]</scope>
    <source>
        <strain evidence="7 9">DSM 2895</strain>
    </source>
</reference>
<gene>
    <name evidence="6" type="ORF">AF333_22010</name>
    <name evidence="7" type="ORF">SAMN04487909_1161</name>
</gene>
<dbReference type="SUPFAM" id="SSF46626">
    <property type="entry name" value="Cytochrome c"/>
    <property type="match status" value="1"/>
</dbReference>
<dbReference type="OrthoDB" id="2680585at2"/>
<feature type="domain" description="Cytochrome c" evidence="5">
    <location>
        <begin position="52"/>
        <end position="138"/>
    </location>
</feature>
<dbReference type="AlphaFoldDB" id="A0A0D1W6I4"/>
<dbReference type="Gene3D" id="1.10.760.10">
    <property type="entry name" value="Cytochrome c-like domain"/>
    <property type="match status" value="1"/>
</dbReference>
<sequence>MGKNIGVFVLFFALAFGGGYLFYQIKSPVEAPVQTQTIKDTAQTTQTTQTTTSASKEGEVFTQKGCISCHSVSKLGIKGGEVGPDLSKAYATVPDKHGVPIDEFLKKPTTAVMSGVIGKNPLTDDERKAIIAALKAALEK</sequence>
<evidence type="ECO:0000313" key="7">
    <source>
        <dbReference type="EMBL" id="SDJ33978.1"/>
    </source>
</evidence>
<evidence type="ECO:0000256" key="2">
    <source>
        <dbReference type="ARBA" id="ARBA00022723"/>
    </source>
</evidence>
<dbReference type="PATRIC" id="fig|47500.8.peg.886"/>
<dbReference type="GeneID" id="42307816"/>
<evidence type="ECO:0000313" key="9">
    <source>
        <dbReference type="Proteomes" id="UP000182836"/>
    </source>
</evidence>
<dbReference type="PROSITE" id="PS51007">
    <property type="entry name" value="CYTC"/>
    <property type="match status" value="1"/>
</dbReference>
<dbReference type="RefSeq" id="WP_043066775.1">
    <property type="nucleotide sequence ID" value="NZ_BJOA01000305.1"/>
</dbReference>